<dbReference type="AlphaFoldDB" id="J9BGA5"/>
<accession>J9BGA5</accession>
<dbReference type="Pfam" id="PF00887">
    <property type="entry name" value="ACBP"/>
    <property type="match status" value="1"/>
</dbReference>
<dbReference type="Proteomes" id="UP000004810">
    <property type="component" value="Unassembled WGS sequence"/>
</dbReference>
<evidence type="ECO:0000313" key="4">
    <source>
        <dbReference type="EMBL" id="EJW86325.1"/>
    </source>
</evidence>
<organism evidence="4 5">
    <name type="scientific">Wuchereria bancrofti</name>
    <dbReference type="NCBI Taxonomy" id="6293"/>
    <lineage>
        <taxon>Eukaryota</taxon>
        <taxon>Metazoa</taxon>
        <taxon>Ecdysozoa</taxon>
        <taxon>Nematoda</taxon>
        <taxon>Chromadorea</taxon>
        <taxon>Rhabditida</taxon>
        <taxon>Spirurina</taxon>
        <taxon>Spiruromorpha</taxon>
        <taxon>Filarioidea</taxon>
        <taxon>Onchocercidae</taxon>
        <taxon>Wuchereria</taxon>
    </lineage>
</organism>
<dbReference type="InterPro" id="IPR000582">
    <property type="entry name" value="Acyl-CoA-binding_protein"/>
</dbReference>
<sequence>MDFNEAVVKVKQLKYRPTDDELLELYGFYKQAVVGDNITSKLAKKKSHIIYSPECLIRCFKGMSSEAAKKQYIKLVEKLIQKCD</sequence>
<keyword evidence="2" id="KW-0446">Lipid-binding</keyword>
<dbReference type="InterPro" id="IPR035984">
    <property type="entry name" value="Acyl-CoA-binding_sf"/>
</dbReference>
<comment type="caution">
    <text evidence="4">The sequence shown here is derived from an EMBL/GenBank/DDBJ whole genome shotgun (WGS) entry which is preliminary data.</text>
</comment>
<dbReference type="EMBL" id="ADBV01000778">
    <property type="protein sequence ID" value="EJW86325.1"/>
    <property type="molecule type" value="Genomic_DNA"/>
</dbReference>
<dbReference type="PANTHER" id="PTHR23310">
    <property type="entry name" value="ACYL-COA-BINDING PROTEIN, ACBP"/>
    <property type="match status" value="1"/>
</dbReference>
<dbReference type="GO" id="GO:0000062">
    <property type="term" value="F:fatty-acyl-CoA binding"/>
    <property type="evidence" value="ECO:0007669"/>
    <property type="project" value="InterPro"/>
</dbReference>
<dbReference type="Gene3D" id="1.20.80.10">
    <property type="match status" value="1"/>
</dbReference>
<protein>
    <recommendedName>
        <fullName evidence="3">ACB domain-containing protein</fullName>
    </recommendedName>
</protein>
<proteinExistence type="inferred from homology"/>
<feature type="domain" description="ACB" evidence="3">
    <location>
        <begin position="1"/>
        <end position="84"/>
    </location>
</feature>
<dbReference type="PROSITE" id="PS51228">
    <property type="entry name" value="ACB_2"/>
    <property type="match status" value="1"/>
</dbReference>
<gene>
    <name evidence="4" type="ORF">WUBG_02764</name>
</gene>
<dbReference type="PRINTS" id="PR00689">
    <property type="entry name" value="ACOABINDINGP"/>
</dbReference>
<dbReference type="InterPro" id="IPR014352">
    <property type="entry name" value="FERM/acyl-CoA-bd_prot_sf"/>
</dbReference>
<evidence type="ECO:0000256" key="1">
    <source>
        <dbReference type="ARBA" id="ARBA00005567"/>
    </source>
</evidence>
<comment type="similarity">
    <text evidence="1">Belongs to the ACBP family.</text>
</comment>
<dbReference type="SUPFAM" id="SSF47027">
    <property type="entry name" value="Acyl-CoA binding protein"/>
    <property type="match status" value="1"/>
</dbReference>
<evidence type="ECO:0000256" key="2">
    <source>
        <dbReference type="ARBA" id="ARBA00023121"/>
    </source>
</evidence>
<evidence type="ECO:0000259" key="3">
    <source>
        <dbReference type="PROSITE" id="PS51228"/>
    </source>
</evidence>
<reference evidence="5" key="1">
    <citation type="submission" date="2012-08" db="EMBL/GenBank/DDBJ databases">
        <title>The Genome Sequence of Wuchereria bancrofti.</title>
        <authorList>
            <person name="Nutman T.B."/>
            <person name="Fink D.L."/>
            <person name="Russ C."/>
            <person name="Young S."/>
            <person name="Zeng Q."/>
            <person name="Koehrsen M."/>
            <person name="Alvarado L."/>
            <person name="Berlin A."/>
            <person name="Chapman S.B."/>
            <person name="Chen Z."/>
            <person name="Freedman E."/>
            <person name="Gellesch M."/>
            <person name="Goldberg J."/>
            <person name="Griggs A."/>
            <person name="Gujja S."/>
            <person name="Heilman E.R."/>
            <person name="Heiman D."/>
            <person name="Hepburn T."/>
            <person name="Howarth C."/>
            <person name="Jen D."/>
            <person name="Larson L."/>
            <person name="Lewis B."/>
            <person name="Mehta T."/>
            <person name="Park D."/>
            <person name="Pearson M."/>
            <person name="Roberts A."/>
            <person name="Saif S."/>
            <person name="Shea T."/>
            <person name="Shenoy N."/>
            <person name="Sisk P."/>
            <person name="Stolte C."/>
            <person name="Sykes S."/>
            <person name="Walk T."/>
            <person name="White J."/>
            <person name="Yandava C."/>
            <person name="Haas B."/>
            <person name="Henn M.R."/>
            <person name="Nusbaum C."/>
            <person name="Birren B."/>
        </authorList>
    </citation>
    <scope>NUCLEOTIDE SEQUENCE [LARGE SCALE GENOMIC DNA]</scope>
    <source>
        <strain evidence="5">NA</strain>
    </source>
</reference>
<evidence type="ECO:0000313" key="5">
    <source>
        <dbReference type="Proteomes" id="UP000004810"/>
    </source>
</evidence>
<dbReference type="GO" id="GO:0006631">
    <property type="term" value="P:fatty acid metabolic process"/>
    <property type="evidence" value="ECO:0007669"/>
    <property type="project" value="TreeGrafter"/>
</dbReference>
<dbReference type="PANTHER" id="PTHR23310:SF62">
    <property type="entry name" value="ACYL-COA BINDING PROTEIN 1, ISOFORM A"/>
    <property type="match status" value="1"/>
</dbReference>
<name>J9BGA5_WUCBA</name>